<dbReference type="PIRSF" id="PIRSF500136">
    <property type="entry name" value="UDP_ManNAc_DH"/>
    <property type="match status" value="1"/>
</dbReference>
<dbReference type="InterPro" id="IPR008927">
    <property type="entry name" value="6-PGluconate_DH-like_C_sf"/>
</dbReference>
<dbReference type="NCBIfam" id="TIGR03026">
    <property type="entry name" value="NDP-sugDHase"/>
    <property type="match status" value="1"/>
</dbReference>
<comment type="similarity">
    <text evidence="3">Belongs to the UDP-glucose/GDP-mannose dehydrogenase family.</text>
</comment>
<dbReference type="InterPro" id="IPR036291">
    <property type="entry name" value="NAD(P)-bd_dom_sf"/>
</dbReference>
<dbReference type="SUPFAM" id="SSF48179">
    <property type="entry name" value="6-phosphogluconate dehydrogenase C-terminal domain-like"/>
    <property type="match status" value="1"/>
</dbReference>
<keyword evidence="6" id="KW-1185">Reference proteome</keyword>
<keyword evidence="1" id="KW-0560">Oxidoreductase</keyword>
<dbReference type="GO" id="GO:0051287">
    <property type="term" value="F:NAD binding"/>
    <property type="evidence" value="ECO:0007669"/>
    <property type="project" value="InterPro"/>
</dbReference>
<dbReference type="Pfam" id="PF03720">
    <property type="entry name" value="UDPG_MGDP_dh_C"/>
    <property type="match status" value="1"/>
</dbReference>
<protein>
    <submittedName>
        <fullName evidence="5">Nucleotide sugar dehydrogenase</fullName>
    </submittedName>
</protein>
<dbReference type="KEGG" id="bhc:JFL75_02630"/>
<organism evidence="5 6">
    <name type="scientific">Breznakiella homolactica</name>
    <dbReference type="NCBI Taxonomy" id="2798577"/>
    <lineage>
        <taxon>Bacteria</taxon>
        <taxon>Pseudomonadati</taxon>
        <taxon>Spirochaetota</taxon>
        <taxon>Spirochaetia</taxon>
        <taxon>Spirochaetales</taxon>
        <taxon>Breznakiellaceae</taxon>
        <taxon>Breznakiella</taxon>
    </lineage>
</organism>
<sequence length="440" mass="49332">MTSYDVIMEKISDRTIKVGVLGLGYVGLPLAVTFACKNIHVIGFEKSEKKAEAVNLAKNYIGDVNNRDFEVVVKETKKLSATTDFLRIRECDALFICVPTPLDKFKKPDMKYIEESCIDIGRNMKPGTFISLESTTYPTTTETFMKPIVERESSLIEGKDFWLCFSPERVDPGNQDYKTENTPKVVGALGLEAQNIALAIYGIAIQHLHAVSSPRVAEMVKILENTYRLINISLINELALLSGKMDINIWEVIEAAKTKPYGFQAFYPGPGIGGHCIPLDPFYLEYIAKNYNFNLSMIHTAGAINDLMPYRMMNKISYALNRHKKPMNGSTILFLGVAYKPDIDDARESPALLVIEQVARKGAIIKYHDPYVSYIKDKAGNQYNSVELSDKVIQNADCVVFTTNHKVFDVDYIVKNASLVVDMRNCVKSVAIEDGKVFKL</sequence>
<gene>
    <name evidence="5" type="ORF">JFL75_02630</name>
</gene>
<dbReference type="GO" id="GO:0000271">
    <property type="term" value="P:polysaccharide biosynthetic process"/>
    <property type="evidence" value="ECO:0007669"/>
    <property type="project" value="InterPro"/>
</dbReference>
<reference evidence="5" key="1">
    <citation type="submission" date="2021-01" db="EMBL/GenBank/DDBJ databases">
        <title>Description of Breznakiella homolactica.</title>
        <authorList>
            <person name="Song Y."/>
            <person name="Brune A."/>
        </authorList>
    </citation>
    <scope>NUCLEOTIDE SEQUENCE</scope>
    <source>
        <strain evidence="5">RmG30</strain>
    </source>
</reference>
<evidence type="ECO:0000313" key="5">
    <source>
        <dbReference type="EMBL" id="QQO09824.1"/>
    </source>
</evidence>
<accession>A0A7T7XNX4</accession>
<dbReference type="InterPro" id="IPR028359">
    <property type="entry name" value="UDP_ManNAc/GlcNAc_DH"/>
</dbReference>
<dbReference type="GO" id="GO:0016616">
    <property type="term" value="F:oxidoreductase activity, acting on the CH-OH group of donors, NAD or NADP as acceptor"/>
    <property type="evidence" value="ECO:0007669"/>
    <property type="project" value="InterPro"/>
</dbReference>
<evidence type="ECO:0000256" key="1">
    <source>
        <dbReference type="ARBA" id="ARBA00023002"/>
    </source>
</evidence>
<dbReference type="InterPro" id="IPR017476">
    <property type="entry name" value="UDP-Glc/GDP-Man"/>
</dbReference>
<evidence type="ECO:0000259" key="4">
    <source>
        <dbReference type="SMART" id="SM00984"/>
    </source>
</evidence>
<dbReference type="Proteomes" id="UP000595917">
    <property type="component" value="Chromosome"/>
</dbReference>
<dbReference type="InterPro" id="IPR036220">
    <property type="entry name" value="UDP-Glc/GDP-Man_DH_C_sf"/>
</dbReference>
<keyword evidence="2" id="KW-0520">NAD</keyword>
<dbReference type="InterPro" id="IPR001732">
    <property type="entry name" value="UDP-Glc/GDP-Man_DH_N"/>
</dbReference>
<dbReference type="EMBL" id="CP067089">
    <property type="protein sequence ID" value="QQO09824.1"/>
    <property type="molecule type" value="Genomic_DNA"/>
</dbReference>
<dbReference type="Pfam" id="PF03721">
    <property type="entry name" value="UDPG_MGDP_dh_N"/>
    <property type="match status" value="1"/>
</dbReference>
<dbReference type="PANTHER" id="PTHR43491:SF1">
    <property type="entry name" value="UDP-N-ACETYL-D-MANNOSAMINE DEHYDROGENASE"/>
    <property type="match status" value="1"/>
</dbReference>
<dbReference type="InterPro" id="IPR014026">
    <property type="entry name" value="UDP-Glc/GDP-Man_DH_dimer"/>
</dbReference>
<proteinExistence type="inferred from homology"/>
<feature type="domain" description="UDP-glucose/GDP-mannose dehydrogenase C-terminal" evidence="4">
    <location>
        <begin position="333"/>
        <end position="429"/>
    </location>
</feature>
<dbReference type="PIRSF" id="PIRSF000124">
    <property type="entry name" value="UDPglc_GDPman_dh"/>
    <property type="match status" value="1"/>
</dbReference>
<dbReference type="Pfam" id="PF00984">
    <property type="entry name" value="UDPG_MGDP_dh"/>
    <property type="match status" value="1"/>
</dbReference>
<evidence type="ECO:0000256" key="3">
    <source>
        <dbReference type="PIRNR" id="PIRNR000124"/>
    </source>
</evidence>
<dbReference type="SUPFAM" id="SSF52413">
    <property type="entry name" value="UDP-glucose/GDP-mannose dehydrogenase C-terminal domain"/>
    <property type="match status" value="1"/>
</dbReference>
<name>A0A7T7XNX4_9SPIR</name>
<dbReference type="RefSeq" id="WP_215627127.1">
    <property type="nucleotide sequence ID" value="NZ_CP067089.2"/>
</dbReference>
<dbReference type="InterPro" id="IPR014027">
    <property type="entry name" value="UDP-Glc/GDP-Man_DH_C"/>
</dbReference>
<dbReference type="AlphaFoldDB" id="A0A7T7XNX4"/>
<dbReference type="PANTHER" id="PTHR43491">
    <property type="entry name" value="UDP-N-ACETYL-D-MANNOSAMINE DEHYDROGENASE"/>
    <property type="match status" value="1"/>
</dbReference>
<dbReference type="GO" id="GO:0016628">
    <property type="term" value="F:oxidoreductase activity, acting on the CH-CH group of donors, NAD or NADP as acceptor"/>
    <property type="evidence" value="ECO:0007669"/>
    <property type="project" value="InterPro"/>
</dbReference>
<dbReference type="Gene3D" id="3.40.50.720">
    <property type="entry name" value="NAD(P)-binding Rossmann-like Domain"/>
    <property type="match status" value="2"/>
</dbReference>
<evidence type="ECO:0000313" key="6">
    <source>
        <dbReference type="Proteomes" id="UP000595917"/>
    </source>
</evidence>
<dbReference type="SUPFAM" id="SSF51735">
    <property type="entry name" value="NAD(P)-binding Rossmann-fold domains"/>
    <property type="match status" value="1"/>
</dbReference>
<evidence type="ECO:0000256" key="2">
    <source>
        <dbReference type="ARBA" id="ARBA00023027"/>
    </source>
</evidence>
<dbReference type="SMART" id="SM00984">
    <property type="entry name" value="UDPG_MGDP_dh_C"/>
    <property type="match status" value="1"/>
</dbReference>